<accession>A0A812WD39</accession>
<proteinExistence type="predicted"/>
<protein>
    <submittedName>
        <fullName evidence="1">Uncharacterized protein</fullName>
    </submittedName>
</protein>
<name>A0A812WD39_SYMPI</name>
<evidence type="ECO:0000313" key="2">
    <source>
        <dbReference type="Proteomes" id="UP000649617"/>
    </source>
</evidence>
<comment type="caution">
    <text evidence="1">The sequence shown here is derived from an EMBL/GenBank/DDBJ whole genome shotgun (WGS) entry which is preliminary data.</text>
</comment>
<reference evidence="1" key="1">
    <citation type="submission" date="2021-02" db="EMBL/GenBank/DDBJ databases">
        <authorList>
            <person name="Dougan E. K."/>
            <person name="Rhodes N."/>
            <person name="Thang M."/>
            <person name="Chan C."/>
        </authorList>
    </citation>
    <scope>NUCLEOTIDE SEQUENCE</scope>
</reference>
<dbReference type="AlphaFoldDB" id="A0A812WD39"/>
<organism evidence="1 2">
    <name type="scientific">Symbiodinium pilosum</name>
    <name type="common">Dinoflagellate</name>
    <dbReference type="NCBI Taxonomy" id="2952"/>
    <lineage>
        <taxon>Eukaryota</taxon>
        <taxon>Sar</taxon>
        <taxon>Alveolata</taxon>
        <taxon>Dinophyceae</taxon>
        <taxon>Suessiales</taxon>
        <taxon>Symbiodiniaceae</taxon>
        <taxon>Symbiodinium</taxon>
    </lineage>
</organism>
<gene>
    <name evidence="1" type="ORF">SPIL2461_LOCUS18786</name>
</gene>
<dbReference type="EMBL" id="CAJNIZ010044066">
    <property type="protein sequence ID" value="CAE7677028.1"/>
    <property type="molecule type" value="Genomic_DNA"/>
</dbReference>
<sequence>MAKAAGRVVDSCMTSLFSALVWCPMVRTLLLALGLCEIPPSITALFWKFCERFPNACAIGDGCKQAFGTVDVWRCMFMQLPPPIRAGSAAAEIASLICMYCYRTSMLSVRHELGGS</sequence>
<keyword evidence="2" id="KW-1185">Reference proteome</keyword>
<dbReference type="Proteomes" id="UP000649617">
    <property type="component" value="Unassembled WGS sequence"/>
</dbReference>
<evidence type="ECO:0000313" key="1">
    <source>
        <dbReference type="EMBL" id="CAE7677028.1"/>
    </source>
</evidence>